<name>C4QXM2_KOMPG</name>
<dbReference type="PRINTS" id="PR00837">
    <property type="entry name" value="V5TPXLIKE"/>
</dbReference>
<reference evidence="4 5" key="1">
    <citation type="journal article" date="2009" name="Nat. Biotechnol.">
        <title>Genome sequence of the recombinant protein production host Pichia pastoris.</title>
        <authorList>
            <person name="De Schutter K."/>
            <person name="Lin Y.C."/>
            <person name="Tiels P."/>
            <person name="Van Hecke A."/>
            <person name="Glinka S."/>
            <person name="Weber-Lehmann J."/>
            <person name="Rouze P."/>
            <person name="Van de Peer Y."/>
            <person name="Callewaert N."/>
        </authorList>
    </citation>
    <scope>NUCLEOTIDE SEQUENCE [LARGE SCALE GENOMIC DNA]</scope>
    <source>
        <strain evidence="5">GS115 / ATCC 20864</strain>
    </source>
</reference>
<dbReference type="Gene3D" id="3.40.33.10">
    <property type="entry name" value="CAP"/>
    <property type="match status" value="1"/>
</dbReference>
<dbReference type="Pfam" id="PF00188">
    <property type="entry name" value="CAP"/>
    <property type="match status" value="1"/>
</dbReference>
<evidence type="ECO:0000313" key="5">
    <source>
        <dbReference type="Proteomes" id="UP000000314"/>
    </source>
</evidence>
<dbReference type="Proteomes" id="UP000000314">
    <property type="component" value="Chromosome 1"/>
</dbReference>
<dbReference type="GeneID" id="8197439"/>
<dbReference type="AlphaFoldDB" id="C4QXM2"/>
<dbReference type="PROSITE" id="PS01010">
    <property type="entry name" value="CRISP_2"/>
    <property type="match status" value="1"/>
</dbReference>
<keyword evidence="2" id="KW-0732">Signal</keyword>
<feature type="compositionally biased region" description="Low complexity" evidence="1">
    <location>
        <begin position="68"/>
        <end position="140"/>
    </location>
</feature>
<dbReference type="SUPFAM" id="SSF55797">
    <property type="entry name" value="PR-1-like"/>
    <property type="match status" value="1"/>
</dbReference>
<evidence type="ECO:0000256" key="2">
    <source>
        <dbReference type="SAM" id="SignalP"/>
    </source>
</evidence>
<dbReference type="InterPro" id="IPR014044">
    <property type="entry name" value="CAP_dom"/>
</dbReference>
<feature type="chain" id="PRO_5009950870" description="SCP domain-containing protein" evidence="2">
    <location>
        <begin position="21"/>
        <end position="295"/>
    </location>
</feature>
<dbReference type="SMR" id="C4QXM2"/>
<dbReference type="PANTHER" id="PTHR10334">
    <property type="entry name" value="CYSTEINE-RICH SECRETORY PROTEIN-RELATED"/>
    <property type="match status" value="1"/>
</dbReference>
<evidence type="ECO:0000256" key="1">
    <source>
        <dbReference type="SAM" id="MobiDB-lite"/>
    </source>
</evidence>
<dbReference type="OMA" id="AKSAQKW"/>
<evidence type="ECO:0000313" key="4">
    <source>
        <dbReference type="EMBL" id="CAY67995.1"/>
    </source>
</evidence>
<proteinExistence type="predicted"/>
<keyword evidence="5" id="KW-1185">Reference proteome</keyword>
<dbReference type="FunFam" id="3.40.33.10:FF:000010">
    <property type="entry name" value="Predicted protein"/>
    <property type="match status" value="1"/>
</dbReference>
<dbReference type="GO" id="GO:0005576">
    <property type="term" value="C:extracellular region"/>
    <property type="evidence" value="ECO:0007669"/>
    <property type="project" value="InterPro"/>
</dbReference>
<dbReference type="KEGG" id="ppa:PAS_chr1-4_0164"/>
<dbReference type="EMBL" id="FN392319">
    <property type="protein sequence ID" value="CAY67995.1"/>
    <property type="molecule type" value="Genomic_DNA"/>
</dbReference>
<dbReference type="SMART" id="SM00198">
    <property type="entry name" value="SCP"/>
    <property type="match status" value="1"/>
</dbReference>
<organism evidence="4 5">
    <name type="scientific">Komagataella phaffii (strain GS115 / ATCC 20864)</name>
    <name type="common">Yeast</name>
    <name type="synonym">Pichia pastoris</name>
    <dbReference type="NCBI Taxonomy" id="644223"/>
    <lineage>
        <taxon>Eukaryota</taxon>
        <taxon>Fungi</taxon>
        <taxon>Dikarya</taxon>
        <taxon>Ascomycota</taxon>
        <taxon>Saccharomycotina</taxon>
        <taxon>Pichiomycetes</taxon>
        <taxon>Pichiales</taxon>
        <taxon>Pichiaceae</taxon>
        <taxon>Komagataella</taxon>
    </lineage>
</organism>
<evidence type="ECO:0000259" key="3">
    <source>
        <dbReference type="SMART" id="SM00198"/>
    </source>
</evidence>
<gene>
    <name evidence="4" type="ordered locus">PAS_chr1-4_0164</name>
</gene>
<dbReference type="HOGENOM" id="CLU_035730_3_3_1"/>
<dbReference type="PROSITE" id="PS01009">
    <property type="entry name" value="CRISP_1"/>
    <property type="match status" value="1"/>
</dbReference>
<accession>C4QXM2</accession>
<dbReference type="InterPro" id="IPR035940">
    <property type="entry name" value="CAP_sf"/>
</dbReference>
<dbReference type="STRING" id="644223.C4QXM2"/>
<feature type="region of interest" description="Disordered" evidence="1">
    <location>
        <begin position="68"/>
        <end position="145"/>
    </location>
</feature>
<dbReference type="InterPro" id="IPR018244">
    <property type="entry name" value="Allrgn_V5/Tpx1_CS"/>
</dbReference>
<dbReference type="InParanoid" id="C4QXM2"/>
<dbReference type="eggNOG" id="KOG3017">
    <property type="taxonomic scope" value="Eukaryota"/>
</dbReference>
<dbReference type="RefSeq" id="XP_002490276.1">
    <property type="nucleotide sequence ID" value="XM_002490231.1"/>
</dbReference>
<dbReference type="InterPro" id="IPR001283">
    <property type="entry name" value="CRISP-related"/>
</dbReference>
<protein>
    <recommendedName>
        <fullName evidence="3">SCP domain-containing protein</fullName>
    </recommendedName>
</protein>
<dbReference type="OrthoDB" id="337038at2759"/>
<sequence length="295" mass="31452">MRLLHISLLSIISVLTKANAECCYTNTHTTTEVWYTTVYARDVSEETSSTLAGGSATVSSEVSSTIESSVATSATTESSSETSGSTSGSTSATESSTGSSSLATSSSITSSESSTITQTTGQESTSPTPSSSETGSSTTTPYDISPTASSDFDAFKYQILDEHNIKRALHGVDGLEWDEEVYAAAQAYADAYTCDGTLVHSGNSLYGENLAYGYSTRGTVDAWYSEIEYYDFNNPGYTPGVGHFTQVVWKSTTKLGCAFKYCNDYYGAYVVCNYSPPGNYVNEGYFEANVLPLVD</sequence>
<feature type="domain" description="SCP" evidence="3">
    <location>
        <begin position="154"/>
        <end position="282"/>
    </location>
</feature>
<feature type="signal peptide" evidence="2">
    <location>
        <begin position="1"/>
        <end position="20"/>
    </location>
</feature>